<protein>
    <submittedName>
        <fullName evidence="1">Uncharacterized protein</fullName>
    </submittedName>
</protein>
<dbReference type="RefSeq" id="WP_104757446.1">
    <property type="nucleotide sequence ID" value="NZ_PTRC01000051.1"/>
</dbReference>
<organism evidence="1 2">
    <name type="scientific">Brucella oryzae</name>
    <dbReference type="NCBI Taxonomy" id="335286"/>
    <lineage>
        <taxon>Bacteria</taxon>
        <taxon>Pseudomonadati</taxon>
        <taxon>Pseudomonadota</taxon>
        <taxon>Alphaproteobacteria</taxon>
        <taxon>Hyphomicrobiales</taxon>
        <taxon>Brucellaceae</taxon>
        <taxon>Brucella/Ochrobactrum group</taxon>
        <taxon>Brucella</taxon>
    </lineage>
</organism>
<name>A0A2S7IUN5_9HYPH</name>
<comment type="caution">
    <text evidence="1">The sequence shown here is derived from an EMBL/GenBank/DDBJ whole genome shotgun (WGS) entry which is preliminary data.</text>
</comment>
<dbReference type="EMBL" id="PTRC01000051">
    <property type="protein sequence ID" value="PQA71668.1"/>
    <property type="molecule type" value="Genomic_DNA"/>
</dbReference>
<reference evidence="1 2" key="1">
    <citation type="submission" date="2018-02" db="EMBL/GenBank/DDBJ databases">
        <title>Draft genome sequence of Ochrobactrum oryzae found in Brazil.</title>
        <authorList>
            <person name="Cerdeira L."/>
            <person name="Andrade F."/>
            <person name="Zacariotto T."/>
            <person name="Barbosa B."/>
            <person name="Santos S."/>
            <person name="Cassetari V."/>
            <person name="Lincopan N."/>
        </authorList>
    </citation>
    <scope>NUCLEOTIDE SEQUENCE [LARGE SCALE GENOMIC DNA]</scope>
    <source>
        <strain evidence="1 2">OA447</strain>
    </source>
</reference>
<gene>
    <name evidence="1" type="ORF">C3731_20475</name>
</gene>
<dbReference type="OrthoDB" id="8404447at2"/>
<dbReference type="Proteomes" id="UP000238493">
    <property type="component" value="Unassembled WGS sequence"/>
</dbReference>
<proteinExistence type="predicted"/>
<accession>A0A2S7IUN5</accession>
<dbReference type="AlphaFoldDB" id="A0A2S7IUN5"/>
<sequence>MTSINTGGPAYPGNVVFSAADDMATSENIGQSGMTLRDRVALEIFARFASQEIGNSFEEDARDAFRAADQFIAAREVQP</sequence>
<evidence type="ECO:0000313" key="1">
    <source>
        <dbReference type="EMBL" id="PQA71668.1"/>
    </source>
</evidence>
<keyword evidence="2" id="KW-1185">Reference proteome</keyword>
<evidence type="ECO:0000313" key="2">
    <source>
        <dbReference type="Proteomes" id="UP000238493"/>
    </source>
</evidence>